<dbReference type="Proteomes" id="UP000691718">
    <property type="component" value="Unassembled WGS sequence"/>
</dbReference>
<dbReference type="EMBL" id="CAJQZP010001441">
    <property type="protein sequence ID" value="CAG5046310.1"/>
    <property type="molecule type" value="Genomic_DNA"/>
</dbReference>
<name>A0A8S3Y3R2_PARAO</name>
<feature type="chain" id="PRO_5035787063" evidence="1">
    <location>
        <begin position="20"/>
        <end position="95"/>
    </location>
</feature>
<gene>
    <name evidence="2" type="ORF">PAPOLLO_LOCUS23546</name>
</gene>
<reference evidence="2" key="1">
    <citation type="submission" date="2021-04" db="EMBL/GenBank/DDBJ databases">
        <authorList>
            <person name="Tunstrom K."/>
        </authorList>
    </citation>
    <scope>NUCLEOTIDE SEQUENCE</scope>
</reference>
<feature type="signal peptide" evidence="1">
    <location>
        <begin position="1"/>
        <end position="19"/>
    </location>
</feature>
<protein>
    <submittedName>
        <fullName evidence="2">(apollo) hypothetical protein</fullName>
    </submittedName>
</protein>
<organism evidence="2 3">
    <name type="scientific">Parnassius apollo</name>
    <name type="common">Apollo butterfly</name>
    <name type="synonym">Papilio apollo</name>
    <dbReference type="NCBI Taxonomy" id="110799"/>
    <lineage>
        <taxon>Eukaryota</taxon>
        <taxon>Metazoa</taxon>
        <taxon>Ecdysozoa</taxon>
        <taxon>Arthropoda</taxon>
        <taxon>Hexapoda</taxon>
        <taxon>Insecta</taxon>
        <taxon>Pterygota</taxon>
        <taxon>Neoptera</taxon>
        <taxon>Endopterygota</taxon>
        <taxon>Lepidoptera</taxon>
        <taxon>Glossata</taxon>
        <taxon>Ditrysia</taxon>
        <taxon>Papilionoidea</taxon>
        <taxon>Papilionidae</taxon>
        <taxon>Parnassiinae</taxon>
        <taxon>Parnassini</taxon>
        <taxon>Parnassius</taxon>
        <taxon>Parnassius</taxon>
    </lineage>
</organism>
<proteinExistence type="predicted"/>
<keyword evidence="1" id="KW-0732">Signal</keyword>
<comment type="caution">
    <text evidence="2">The sequence shown here is derived from an EMBL/GenBank/DDBJ whole genome shotgun (WGS) entry which is preliminary data.</text>
</comment>
<dbReference type="OrthoDB" id="6878635at2759"/>
<keyword evidence="3" id="KW-1185">Reference proteome</keyword>
<evidence type="ECO:0000313" key="2">
    <source>
        <dbReference type="EMBL" id="CAG5046310.1"/>
    </source>
</evidence>
<accession>A0A8S3Y3R2</accession>
<evidence type="ECO:0000313" key="3">
    <source>
        <dbReference type="Proteomes" id="UP000691718"/>
    </source>
</evidence>
<evidence type="ECO:0000256" key="1">
    <source>
        <dbReference type="SAM" id="SignalP"/>
    </source>
</evidence>
<sequence>MLLPTIIVGVLLVANKVDAFVRRDVSSTNSQPNILESFQRNIDQLRNCIDQSLAKAASEVNEKQLEPVIAVVGDQLNRISKAFEVLTVPKTPPKE</sequence>
<dbReference type="AlphaFoldDB" id="A0A8S3Y3R2"/>